<keyword evidence="4" id="KW-1185">Reference proteome</keyword>
<name>A0A139AW79_GONPJ</name>
<dbReference type="AlphaFoldDB" id="A0A139AW79"/>
<evidence type="ECO:0000256" key="1">
    <source>
        <dbReference type="SAM" id="MobiDB-lite"/>
    </source>
</evidence>
<organism evidence="3 4">
    <name type="scientific">Gonapodya prolifera (strain JEL478)</name>
    <name type="common">Monoblepharis prolifera</name>
    <dbReference type="NCBI Taxonomy" id="1344416"/>
    <lineage>
        <taxon>Eukaryota</taxon>
        <taxon>Fungi</taxon>
        <taxon>Fungi incertae sedis</taxon>
        <taxon>Chytridiomycota</taxon>
        <taxon>Chytridiomycota incertae sedis</taxon>
        <taxon>Monoblepharidomycetes</taxon>
        <taxon>Monoblepharidales</taxon>
        <taxon>Gonapodyaceae</taxon>
        <taxon>Gonapodya</taxon>
    </lineage>
</organism>
<keyword evidence="2" id="KW-1133">Transmembrane helix</keyword>
<evidence type="ECO:0000313" key="3">
    <source>
        <dbReference type="EMBL" id="KXS20967.1"/>
    </source>
</evidence>
<proteinExistence type="predicted"/>
<sequence>MNQSSTGGTTPMQPNAPPSPGDKPSATRRTFMGFSLRLIIILLVLVNTITVALITVTMGITNNSRSIASSSDQAMDTITSLATSRQDDASKYVREKITGDIQKAYLMTQGVASTVEAGLVTVNDFEWVSSAQITLLLPNSYPPAYGQQNGPAC</sequence>
<keyword evidence="2" id="KW-0472">Membrane</keyword>
<evidence type="ECO:0000256" key="2">
    <source>
        <dbReference type="SAM" id="Phobius"/>
    </source>
</evidence>
<protein>
    <submittedName>
        <fullName evidence="3">Uncharacterized protein</fullName>
    </submittedName>
</protein>
<accession>A0A139AW79</accession>
<feature type="region of interest" description="Disordered" evidence="1">
    <location>
        <begin position="1"/>
        <end position="27"/>
    </location>
</feature>
<evidence type="ECO:0000313" key="4">
    <source>
        <dbReference type="Proteomes" id="UP000070544"/>
    </source>
</evidence>
<feature type="transmembrane region" description="Helical" evidence="2">
    <location>
        <begin position="38"/>
        <end position="60"/>
    </location>
</feature>
<keyword evidence="2" id="KW-0812">Transmembrane</keyword>
<feature type="compositionally biased region" description="Polar residues" evidence="1">
    <location>
        <begin position="1"/>
        <end position="13"/>
    </location>
</feature>
<dbReference type="EMBL" id="KQ965734">
    <property type="protein sequence ID" value="KXS20967.1"/>
    <property type="molecule type" value="Genomic_DNA"/>
</dbReference>
<gene>
    <name evidence="3" type="ORF">M427DRAFT_28018</name>
</gene>
<dbReference type="Proteomes" id="UP000070544">
    <property type="component" value="Unassembled WGS sequence"/>
</dbReference>
<reference evidence="3 4" key="1">
    <citation type="journal article" date="2015" name="Genome Biol. Evol.">
        <title>Phylogenomic analyses indicate that early fungi evolved digesting cell walls of algal ancestors of land plants.</title>
        <authorList>
            <person name="Chang Y."/>
            <person name="Wang S."/>
            <person name="Sekimoto S."/>
            <person name="Aerts A.L."/>
            <person name="Choi C."/>
            <person name="Clum A."/>
            <person name="LaButti K.M."/>
            <person name="Lindquist E.A."/>
            <person name="Yee Ngan C."/>
            <person name="Ohm R.A."/>
            <person name="Salamov A.A."/>
            <person name="Grigoriev I.V."/>
            <person name="Spatafora J.W."/>
            <person name="Berbee M.L."/>
        </authorList>
    </citation>
    <scope>NUCLEOTIDE SEQUENCE [LARGE SCALE GENOMIC DNA]</scope>
    <source>
        <strain evidence="3 4">JEL478</strain>
    </source>
</reference>